<evidence type="ECO:0000259" key="1">
    <source>
        <dbReference type="PROSITE" id="PS51201"/>
    </source>
</evidence>
<dbReference type="PROSITE" id="PS51201">
    <property type="entry name" value="RCK_N"/>
    <property type="match status" value="1"/>
</dbReference>
<dbReference type="InterPro" id="IPR006037">
    <property type="entry name" value="RCK_C"/>
</dbReference>
<dbReference type="RefSeq" id="WP_112990477.1">
    <property type="nucleotide sequence ID" value="NZ_PTLZ01000001.1"/>
</dbReference>
<organism evidence="3 4">
    <name type="scientific">Herminiimonas fonticola</name>
    <dbReference type="NCBI Taxonomy" id="303380"/>
    <lineage>
        <taxon>Bacteria</taxon>
        <taxon>Pseudomonadati</taxon>
        <taxon>Pseudomonadota</taxon>
        <taxon>Betaproteobacteria</taxon>
        <taxon>Burkholderiales</taxon>
        <taxon>Oxalobacteraceae</taxon>
        <taxon>Herminiimonas</taxon>
    </lineage>
</organism>
<keyword evidence="4" id="KW-1185">Reference proteome</keyword>
<dbReference type="Proteomes" id="UP000294737">
    <property type="component" value="Unassembled WGS sequence"/>
</dbReference>
<evidence type="ECO:0000313" key="3">
    <source>
        <dbReference type="EMBL" id="TDN93775.1"/>
    </source>
</evidence>
<dbReference type="SUPFAM" id="SSF116726">
    <property type="entry name" value="TrkA C-terminal domain-like"/>
    <property type="match status" value="1"/>
</dbReference>
<dbReference type="Gene3D" id="3.30.70.1450">
    <property type="entry name" value="Regulator of K+ conductance, C-terminal domain"/>
    <property type="match status" value="1"/>
</dbReference>
<accession>A0A4R6GI19</accession>
<dbReference type="PANTHER" id="PTHR43833:SF7">
    <property type="entry name" value="KTR SYSTEM POTASSIUM UPTAKE PROTEIN C"/>
    <property type="match status" value="1"/>
</dbReference>
<dbReference type="PROSITE" id="PS51202">
    <property type="entry name" value="RCK_C"/>
    <property type="match status" value="1"/>
</dbReference>
<dbReference type="PANTHER" id="PTHR43833">
    <property type="entry name" value="POTASSIUM CHANNEL PROTEIN 2-RELATED-RELATED"/>
    <property type="match status" value="1"/>
</dbReference>
<gene>
    <name evidence="3" type="ORF">EV677_0305</name>
</gene>
<reference evidence="3 4" key="1">
    <citation type="submission" date="2019-03" db="EMBL/GenBank/DDBJ databases">
        <title>Genomic Encyclopedia of Type Strains, Phase IV (KMG-IV): sequencing the most valuable type-strain genomes for metagenomic binning, comparative biology and taxonomic classification.</title>
        <authorList>
            <person name="Goeker M."/>
        </authorList>
    </citation>
    <scope>NUCLEOTIDE SEQUENCE [LARGE SCALE GENOMIC DNA]</scope>
    <source>
        <strain evidence="3 4">DSM 18555</strain>
    </source>
</reference>
<evidence type="ECO:0000259" key="2">
    <source>
        <dbReference type="PROSITE" id="PS51202"/>
    </source>
</evidence>
<evidence type="ECO:0000313" key="4">
    <source>
        <dbReference type="Proteomes" id="UP000294737"/>
    </source>
</evidence>
<dbReference type="EMBL" id="SNWF01000004">
    <property type="protein sequence ID" value="TDN93775.1"/>
    <property type="molecule type" value="Genomic_DNA"/>
</dbReference>
<proteinExistence type="predicted"/>
<dbReference type="InterPro" id="IPR036721">
    <property type="entry name" value="RCK_C_sf"/>
</dbReference>
<dbReference type="Gene3D" id="3.40.50.720">
    <property type="entry name" value="NAD(P)-binding Rossmann-like Domain"/>
    <property type="match status" value="1"/>
</dbReference>
<dbReference type="Pfam" id="PF02254">
    <property type="entry name" value="TrkA_N"/>
    <property type="match status" value="1"/>
</dbReference>
<sequence>MKRTYTVIGLGAFGSTVARELARLGNDVLGIDLDPAHVNDIADDITQAVVADARNEDTLRDLGVQDCDAVVVAIGEDLEANILVTLTVKNMPKPEVWAKALNHNHHRILHKLGADHIVHPEHEMGLRLAHAMMYPEVVDYISLGHDLFTVEVRVSEKLAGQNVASLKLAERGVQLLLVKHQREMLTALPDDYVFRLGDQMVMSGTLDNLRGTSAFL</sequence>
<protein>
    <submittedName>
        <fullName evidence="3">Trk system potassium uptake protein TrkA</fullName>
    </submittedName>
</protein>
<feature type="domain" description="RCK C-terminal" evidence="2">
    <location>
        <begin position="135"/>
        <end position="216"/>
    </location>
</feature>
<dbReference type="OrthoDB" id="9776294at2"/>
<dbReference type="AlphaFoldDB" id="A0A4R6GI19"/>
<name>A0A4R6GI19_9BURK</name>
<dbReference type="SUPFAM" id="SSF51735">
    <property type="entry name" value="NAD(P)-binding Rossmann-fold domains"/>
    <property type="match status" value="1"/>
</dbReference>
<dbReference type="GO" id="GO:0008324">
    <property type="term" value="F:monoatomic cation transmembrane transporter activity"/>
    <property type="evidence" value="ECO:0007669"/>
    <property type="project" value="InterPro"/>
</dbReference>
<dbReference type="InterPro" id="IPR036291">
    <property type="entry name" value="NAD(P)-bd_dom_sf"/>
</dbReference>
<feature type="domain" description="RCK N-terminal" evidence="1">
    <location>
        <begin position="2"/>
        <end position="118"/>
    </location>
</feature>
<dbReference type="GO" id="GO:0006813">
    <property type="term" value="P:potassium ion transport"/>
    <property type="evidence" value="ECO:0007669"/>
    <property type="project" value="InterPro"/>
</dbReference>
<dbReference type="Pfam" id="PF02080">
    <property type="entry name" value="TrkA_C"/>
    <property type="match status" value="1"/>
</dbReference>
<dbReference type="InterPro" id="IPR050721">
    <property type="entry name" value="Trk_Ktr_HKT_K-transport"/>
</dbReference>
<comment type="caution">
    <text evidence="3">The sequence shown here is derived from an EMBL/GenBank/DDBJ whole genome shotgun (WGS) entry which is preliminary data.</text>
</comment>
<dbReference type="InterPro" id="IPR003148">
    <property type="entry name" value="RCK_N"/>
</dbReference>